<dbReference type="EMBL" id="PDEV01000002">
    <property type="protein sequence ID" value="PEN16398.1"/>
    <property type="molecule type" value="Genomic_DNA"/>
</dbReference>
<dbReference type="PANTHER" id="PTHR31632:SF2">
    <property type="entry name" value="PLASMA MEMBRANE IRON PERMEASE"/>
    <property type="match status" value="1"/>
</dbReference>
<name>A0A2A8D716_9MICC</name>
<evidence type="ECO:0000256" key="6">
    <source>
        <dbReference type="SAM" id="MobiDB-lite"/>
    </source>
</evidence>
<dbReference type="PANTHER" id="PTHR31632">
    <property type="entry name" value="IRON TRANSPORTER FTH1"/>
    <property type="match status" value="1"/>
</dbReference>
<keyword evidence="4 7" id="KW-1133">Transmembrane helix</keyword>
<organism evidence="8 9">
    <name type="scientific">Rothia dentocariosa</name>
    <dbReference type="NCBI Taxonomy" id="2047"/>
    <lineage>
        <taxon>Bacteria</taxon>
        <taxon>Bacillati</taxon>
        <taxon>Actinomycetota</taxon>
        <taxon>Actinomycetes</taxon>
        <taxon>Micrococcales</taxon>
        <taxon>Micrococcaceae</taxon>
        <taxon>Rothia</taxon>
    </lineage>
</organism>
<evidence type="ECO:0000256" key="1">
    <source>
        <dbReference type="ARBA" id="ARBA00004141"/>
    </source>
</evidence>
<evidence type="ECO:0000313" key="8">
    <source>
        <dbReference type="EMBL" id="PEN16398.1"/>
    </source>
</evidence>
<feature type="transmembrane region" description="Helical" evidence="7">
    <location>
        <begin position="80"/>
        <end position="101"/>
    </location>
</feature>
<feature type="transmembrane region" description="Helical" evidence="7">
    <location>
        <begin position="192"/>
        <end position="212"/>
    </location>
</feature>
<dbReference type="Pfam" id="PF03239">
    <property type="entry name" value="FTR1"/>
    <property type="match status" value="1"/>
</dbReference>
<dbReference type="InterPro" id="IPR004923">
    <property type="entry name" value="FTR1/Fip1/EfeU"/>
</dbReference>
<comment type="subcellular location">
    <subcellularLocation>
        <location evidence="1">Membrane</location>
        <topology evidence="1">Multi-pass membrane protein</topology>
    </subcellularLocation>
</comment>
<feature type="transmembrane region" description="Helical" evidence="7">
    <location>
        <begin position="157"/>
        <end position="180"/>
    </location>
</feature>
<gene>
    <name evidence="8" type="ORF">CRM92_06915</name>
</gene>
<feature type="transmembrane region" description="Helical" evidence="7">
    <location>
        <begin position="122"/>
        <end position="145"/>
    </location>
</feature>
<feature type="region of interest" description="Disordered" evidence="6">
    <location>
        <begin position="308"/>
        <end position="328"/>
    </location>
</feature>
<evidence type="ECO:0000256" key="2">
    <source>
        <dbReference type="ARBA" id="ARBA00008333"/>
    </source>
</evidence>
<comment type="caution">
    <text evidence="8">The sequence shown here is derived from an EMBL/GenBank/DDBJ whole genome shotgun (WGS) entry which is preliminary data.</text>
</comment>
<dbReference type="NCBIfam" id="NF041756">
    <property type="entry name" value="EfeU"/>
    <property type="match status" value="1"/>
</dbReference>
<evidence type="ECO:0000313" key="9">
    <source>
        <dbReference type="Proteomes" id="UP000219947"/>
    </source>
</evidence>
<keyword evidence="3 7" id="KW-0812">Transmembrane</keyword>
<feature type="transmembrane region" description="Helical" evidence="7">
    <location>
        <begin position="12"/>
        <end position="36"/>
    </location>
</feature>
<comment type="similarity">
    <text evidence="2">Belongs to the oxidase-dependent Fe transporter (OFeT) (TC 9.A.10.1) family.</text>
</comment>
<dbReference type="GO" id="GO:0015093">
    <property type="term" value="F:ferrous iron transmembrane transporter activity"/>
    <property type="evidence" value="ECO:0007669"/>
    <property type="project" value="TreeGrafter"/>
</dbReference>
<protein>
    <submittedName>
        <fullName evidence="8">High-affinity Fe2+/Pb2+ permease</fullName>
    </submittedName>
</protein>
<dbReference type="Proteomes" id="UP000219947">
    <property type="component" value="Unassembled WGS sequence"/>
</dbReference>
<evidence type="ECO:0000256" key="7">
    <source>
        <dbReference type="SAM" id="Phobius"/>
    </source>
</evidence>
<keyword evidence="9" id="KW-1185">Reference proteome</keyword>
<sequence length="328" mass="34836">MGLDAQSWGIFIGNFLIGLREGLEAALVVGILIAYVHKTKRNHLLPPIWIGVAAAIAVSLIFGAILTFGPETLTFEAQEAIGGSLSIIAVGFVTWMVFWMAENARALSAELHGKLDAVQTSSWAVIVLATLSVGREGLETTLFIWSATRAATQGTEIGTVLPVIGAIVGILTAVLIAWAMMRGVMKINLAKFFTWTGAFLIIIAAGVLSYGIHDLQEARILPGLNNIAFASQDFIEPGGFLATILKAVFNLSTTTTWVEAIAWVLYVGIVMPLFFWKQKRGHTPSRKAADAPQASGMVHVSKVANKITGETASSSNSAGIKTPTSDAG</sequence>
<evidence type="ECO:0000256" key="3">
    <source>
        <dbReference type="ARBA" id="ARBA00022692"/>
    </source>
</evidence>
<feature type="transmembrane region" description="Helical" evidence="7">
    <location>
        <begin position="48"/>
        <end position="68"/>
    </location>
</feature>
<reference evidence="8" key="1">
    <citation type="submission" date="2017-10" db="EMBL/GenBank/DDBJ databases">
        <title>Kefir isolates.</title>
        <authorList>
            <person name="Kim Y."/>
            <person name="Blasche S."/>
        </authorList>
    </citation>
    <scope>NUCLEOTIDE SEQUENCE [LARGE SCALE GENOMIC DNA]</scope>
    <source>
        <strain evidence="8">OG2-2</strain>
    </source>
</reference>
<keyword evidence="5 7" id="KW-0472">Membrane</keyword>
<dbReference type="RefSeq" id="WP_098042716.1">
    <property type="nucleotide sequence ID" value="NZ_CAURLQ010000035.1"/>
</dbReference>
<feature type="transmembrane region" description="Helical" evidence="7">
    <location>
        <begin position="257"/>
        <end position="276"/>
    </location>
</feature>
<dbReference type="AlphaFoldDB" id="A0A2A8D716"/>
<evidence type="ECO:0000256" key="5">
    <source>
        <dbReference type="ARBA" id="ARBA00023136"/>
    </source>
</evidence>
<accession>A0A2A8D716</accession>
<evidence type="ECO:0000256" key="4">
    <source>
        <dbReference type="ARBA" id="ARBA00022989"/>
    </source>
</evidence>
<dbReference type="GO" id="GO:0033573">
    <property type="term" value="C:high-affinity iron permease complex"/>
    <property type="evidence" value="ECO:0007669"/>
    <property type="project" value="InterPro"/>
</dbReference>
<proteinExistence type="inferred from homology"/>